<protein>
    <submittedName>
        <fullName evidence="1">Uncharacterized protein</fullName>
    </submittedName>
</protein>
<dbReference type="EMBL" id="CABQ01000068">
    <property type="protein sequence ID" value="CBI07141.1"/>
    <property type="molecule type" value="Genomic_DNA"/>
</dbReference>
<comment type="caution">
    <text evidence="1">The sequence shown here is derived from an EMBL/GenBank/DDBJ whole genome shotgun (WGS) entry which is preliminary data.</text>
</comment>
<proteinExistence type="predicted"/>
<gene>
    <name evidence="1" type="ORF">CARN6_0457</name>
</gene>
<evidence type="ECO:0000313" key="1">
    <source>
        <dbReference type="EMBL" id="CBI07141.1"/>
    </source>
</evidence>
<sequence length="125" mass="14550">MRWAKLHSPSAQWNLFYILVEPTVSSLFSRHRIWRRKLHPWKRPWGPFCSSSLRPDELHALNEPISAYASWGQAMGARPSSPLASGMNRFCSPLWLQEKRFSSPQGLQPVSPVFWLTYSNFYSNL</sequence>
<organism evidence="1">
    <name type="scientific">mine drainage metagenome</name>
    <dbReference type="NCBI Taxonomy" id="410659"/>
    <lineage>
        <taxon>unclassified sequences</taxon>
        <taxon>metagenomes</taxon>
        <taxon>ecological metagenomes</taxon>
    </lineage>
</organism>
<dbReference type="AlphaFoldDB" id="E6QIS5"/>
<reference evidence="1" key="1">
    <citation type="submission" date="2009-10" db="EMBL/GenBank/DDBJ databases">
        <title>Diversity of trophic interactions inside an arsenic-rich microbial ecosystem.</title>
        <authorList>
            <person name="Bertin P.N."/>
            <person name="Heinrich-Salmeron A."/>
            <person name="Pelletier E."/>
            <person name="Goulhen-Chollet F."/>
            <person name="Arsene-Ploetze F."/>
            <person name="Gallien S."/>
            <person name="Calteau A."/>
            <person name="Vallenet D."/>
            <person name="Casiot C."/>
            <person name="Chane-Woon-Ming B."/>
            <person name="Giloteaux L."/>
            <person name="Barakat M."/>
            <person name="Bonnefoy V."/>
            <person name="Bruneel O."/>
            <person name="Chandler M."/>
            <person name="Cleiss J."/>
            <person name="Duran R."/>
            <person name="Elbaz-Poulichet F."/>
            <person name="Fonknechten N."/>
            <person name="Lauga B."/>
            <person name="Mornico D."/>
            <person name="Ortet P."/>
            <person name="Schaeffer C."/>
            <person name="Siguier P."/>
            <person name="Alexander Thil Smith A."/>
            <person name="Van Dorsselaer A."/>
            <person name="Weissenbach J."/>
            <person name="Medigue C."/>
            <person name="Le Paslier D."/>
        </authorList>
    </citation>
    <scope>NUCLEOTIDE SEQUENCE</scope>
</reference>
<name>E6QIS5_9ZZZZ</name>
<accession>E6QIS5</accession>